<keyword evidence="5" id="KW-0511">Multifunctional enzyme</keyword>
<dbReference type="GO" id="GO:0044550">
    <property type="term" value="P:secondary metabolite biosynthetic process"/>
    <property type="evidence" value="ECO:0007669"/>
    <property type="project" value="TreeGrafter"/>
</dbReference>
<dbReference type="PROSITE" id="PS00606">
    <property type="entry name" value="KS3_1"/>
    <property type="match status" value="1"/>
</dbReference>
<evidence type="ECO:0000313" key="11">
    <source>
        <dbReference type="EMBL" id="ELQ33777.1"/>
    </source>
</evidence>
<dbReference type="SUPFAM" id="SSF53901">
    <property type="entry name" value="Thiolase-like"/>
    <property type="match status" value="1"/>
</dbReference>
<dbReference type="PANTHER" id="PTHR43775:SF13">
    <property type="entry name" value="POLYKETIDE SYNTHASE 1"/>
    <property type="match status" value="1"/>
</dbReference>
<feature type="active site" description="Proton donor; for dehydratase activity" evidence="6">
    <location>
        <position position="1413"/>
    </location>
</feature>
<dbReference type="InterPro" id="IPR009081">
    <property type="entry name" value="PP-bd_ACP"/>
</dbReference>
<sequence>MAPIALQPEHETNGRRHESPESHAVDHDTSTSETMSSPVGTPLETPASPANEPLPLFEVPLAAEGAVLGDNFVDATQAADMNSNGHHHTNGASNGANGANGTSGTNGTNGSIPSQTPINNIPSTQDTRQSKLPPPTGPKYEPVAIVGMACRLPGSVSDPEAFYELCCLGRSGWSEIPSHRFSKEGYHHPNPDRLGCFNPVGGCFLSEDIGLFDAPFFKITEREAVAMDPQHRLILECTYEALENAGIPMHSIAGRNVGCFAGGSFTDYELNNLRDLETQPMHQSTGNAPTMMANRVSYFFDLRGPSHTVETACSSSLTALHLAMQSLRCGDSSLVVLASSHLNVMPDHFVAMSSNGLLSGDGRSYAFDSRANGFGRGEGAGVVILKPLADALRDGDNIRALVVGSGVNQDGRTNGITMPNGESQLDLMRKVYADNGLDPRDCGYVEAHGTGTKVGDPLEMKALHDMFWEDRSPRQPLLVGSVKTNVGHLEGASGIVSLIKSAMMLERGYVLPNHDFREGNKEIPFDEWGVKVPSKVMPWPRGKKYISINSFGFGGGNAHAVLAAPPRVKTKKAPFRLPGEEGFSLEELLEKRKADRAANGDQAEVEGTGADAVPPPVIDNVTTATATAIAITTETTTETPTETPIETTTTPKPEQTPHKRVEPKRLFVVSASSKSALAKQMANITFYIERRPIAFQSAVLPNMAYTLGQRRSLLPYKHAVVGADSTALTSGFTSCPANPIRSTRPPRIGFVFTGQGAQWHAMGRELLASYPVFRASLESFDACLSRLGATFSLVAELTQKDAKTSRISDAELSQPGCTGVQLALVDLLRDWGVCPDAVVGHSSGEIGAAYAAGALTLHECAAIAYFRGQSVLQLKAAYPGLKGGMLAVGAGSEEVSEMIKTMTPDPARRVVVACVNSPGSITASGDVAAVEELQAKVEEKQLFNRRVRVETAYHSHHMELVADWYGAAVGPLDPKATDLKPKGGRHVVEFYSSLKGKRVRDLAVLDTSYWVQNLTQPVLFSQALTAMCTPAEGKDNLDLLIEMGPHPALEGPAKQILKSIDALSKKPTYLASLVRNKDAVDTTLSLAASLFTHGRALDMGAVNFPVPAARALRVLSDMPKYAWDHGARYWHESRIGRAHLFRRFPRSDVVGSLADWSNDLEPTWRNVVRADDMPWVRGHVMQDMIVYPMAGYLSMAVEAAAQRAVVAGVGQRQDGAGHEDQDDDALAAIDRYVFRDVTISRPFVIQEGVDAEINITMRPNPEGTRESSAIWDEFRIFSWNREREWVEHCRGLIRVEHKSSRMVGGDRPGSPRTVGTGVLGQVNNVHDAKADEAARFEAKKHAISRACTETVAAEDIYRDLDRVTAKYSREFRSMENCSASDTACTADVVVPDTARTMPKGFEPAVHIHPALLDQFTHAAWVVVGAGRGKLSSLFMPRFFKSLSISGNLRHHVSKPGDRMRVYGSGNPDFSSPGSTTISMFATDIEGKSELISMEGLVLDPIHDAGGQQVDQGVARELCYKIDWVPLHGEKVTTVTSRSEDRNKTTPAQNTNREISDSIMIVGPPTQQNPTTLTLTESLEQQLSKHVSSSTGQSITSIPLETGCSEGADTSPYVGKICIVTAELNGSPLLATLNDAGFAAVQRLILSAKGILWVVRGAHTDATDPRLGMIFGLARTVRSETGIKFATLDLDGKASQDAAEESRLIAEVACHVFGKRPSTDENDIDADGDPDMEFQARDGILSVARVSNDTTLDSFVEQHTNAATAPYPQPFHQPGRPLKLVAGTKGALDTLHFVDDLVNSPSSPLSADEILIEVKVTSMNFKDVMVSMGEVPSPYLGVECAGMVAAVGAAVHDLKVGDRVCASSEGAYSTYTRCRSTSAARVPDDMTLEAAATVPVVFATAYYALFDVARLRRGESVLIHAAAGGVGQAAVMLARMVGADVYATVGSAAKREFLVETYAVPGDRIFYSRDVSFAAAVGRATGGRGVDVVLNSLAGDALRETWECVAPFGRFVEIGKRSILANAGLGMGVFDRNATFASVDLTLVAQERPRVMRRLLDDVFRLLSYGAVRPISPITVFGVCEVEAAFRTLQAGKAHGKILVTAAPGDLVKATYSPRTFDRLFRGDATYVVVGGTGGIGRSIVKWMTEKGARHVVVVSRSDAVSPKVADMIKEAETAHSAKVSVSRCDVAQVEDVERMIAEISSAGMPPIRGMIHSAMVLDDVLFEKMTFPQWETVVRSKVSGAWNLHTALADHPLDFFVALSSVAGIIGNQGQSAYAAANTFLDSLARHRRACGQPGAALDLAAVSDAGYLAENAERQRQVLQQIGGEAVSEKEILALLAAVVARDGAQAASGGQVLTGLRLSPAAPATFWSADARFAPLRARLKELRAAAEGGDGAAAATASISPGAALKRATSYAEAHSVVVDALLDKAAGVLMLPREELDPSKGTVFYGLDSLVSIEIRNWITREFGAVLQILDLLSSGSFSALAETVIKKTELCSFEKGTA</sequence>
<dbReference type="InterPro" id="IPR042104">
    <property type="entry name" value="PKS_dehydratase_sf"/>
</dbReference>
<dbReference type="Gene3D" id="1.10.1200.10">
    <property type="entry name" value="ACP-like"/>
    <property type="match status" value="1"/>
</dbReference>
<dbReference type="CDD" id="cd05195">
    <property type="entry name" value="enoyl_red"/>
    <property type="match status" value="1"/>
</dbReference>
<dbReference type="SMART" id="SM00823">
    <property type="entry name" value="PKS_PP"/>
    <property type="match status" value="1"/>
</dbReference>
<dbReference type="SMART" id="SM00822">
    <property type="entry name" value="PKS_KR"/>
    <property type="match status" value="1"/>
</dbReference>
<keyword evidence="2" id="KW-0597">Phosphoprotein</keyword>
<dbReference type="GO" id="GO:0006633">
    <property type="term" value="P:fatty acid biosynthetic process"/>
    <property type="evidence" value="ECO:0007669"/>
    <property type="project" value="InterPro"/>
</dbReference>
<dbReference type="Gene3D" id="3.40.47.10">
    <property type="match status" value="1"/>
</dbReference>
<feature type="domain" description="Carrier" evidence="8">
    <location>
        <begin position="2416"/>
        <end position="2493"/>
    </location>
</feature>
<reference evidence="11" key="1">
    <citation type="journal article" date="2012" name="PLoS Genet.">
        <title>Comparative analysis of the genomes of two field isolates of the rice blast fungus Magnaporthe oryzae.</title>
        <authorList>
            <person name="Xue M."/>
            <person name="Yang J."/>
            <person name="Li Z."/>
            <person name="Hu S."/>
            <person name="Yao N."/>
            <person name="Dean R.A."/>
            <person name="Zhao W."/>
            <person name="Shen M."/>
            <person name="Zhang H."/>
            <person name="Li C."/>
            <person name="Liu L."/>
            <person name="Cao L."/>
            <person name="Xu X."/>
            <person name="Xing Y."/>
            <person name="Hsiang T."/>
            <person name="Zhang Z."/>
            <person name="Xu J.R."/>
            <person name="Peng Y.L."/>
        </authorList>
    </citation>
    <scope>NUCLEOTIDE SEQUENCE</scope>
    <source>
        <strain evidence="11">Y34</strain>
    </source>
</reference>
<evidence type="ECO:0000259" key="8">
    <source>
        <dbReference type="PROSITE" id="PS50075"/>
    </source>
</evidence>
<dbReference type="Pfam" id="PF23297">
    <property type="entry name" value="ACP_SdgA_C"/>
    <property type="match status" value="1"/>
</dbReference>
<dbReference type="InterPro" id="IPR049900">
    <property type="entry name" value="PKS_mFAS_DH"/>
</dbReference>
<evidence type="ECO:0000259" key="9">
    <source>
        <dbReference type="PROSITE" id="PS52004"/>
    </source>
</evidence>
<feature type="compositionally biased region" description="Low complexity" evidence="7">
    <location>
        <begin position="635"/>
        <end position="651"/>
    </location>
</feature>
<dbReference type="Pfam" id="PF08659">
    <property type="entry name" value="KR"/>
    <property type="match status" value="1"/>
</dbReference>
<dbReference type="InterPro" id="IPR020806">
    <property type="entry name" value="PKS_PP-bd"/>
</dbReference>
<feature type="region of interest" description="C-terminal hotdog fold" evidence="6">
    <location>
        <begin position="1348"/>
        <end position="1507"/>
    </location>
</feature>
<dbReference type="InterPro" id="IPR014043">
    <property type="entry name" value="Acyl_transferase_dom"/>
</dbReference>
<dbReference type="InterPro" id="IPR013968">
    <property type="entry name" value="PKS_KR"/>
</dbReference>
<dbReference type="InterPro" id="IPR001227">
    <property type="entry name" value="Ac_transferase_dom_sf"/>
</dbReference>
<gene>
    <name evidence="11" type="ORF">OOU_Y34scaffold00883g3</name>
</gene>
<dbReference type="InterPro" id="IPR050091">
    <property type="entry name" value="PKS_NRPS_Biosynth_Enz"/>
</dbReference>
<dbReference type="FunFam" id="3.40.50.720:FF:000209">
    <property type="entry name" value="Polyketide synthase Pks12"/>
    <property type="match status" value="1"/>
</dbReference>
<evidence type="ECO:0000256" key="3">
    <source>
        <dbReference type="ARBA" id="ARBA00022679"/>
    </source>
</evidence>
<dbReference type="Pfam" id="PF08240">
    <property type="entry name" value="ADH_N"/>
    <property type="match status" value="1"/>
</dbReference>
<dbReference type="SUPFAM" id="SSF55048">
    <property type="entry name" value="Probable ACP-binding domain of malonyl-CoA ACP transacylase"/>
    <property type="match status" value="1"/>
</dbReference>
<dbReference type="InterPro" id="IPR016036">
    <property type="entry name" value="Malonyl_transacylase_ACP-bd"/>
</dbReference>
<dbReference type="SMART" id="SM00829">
    <property type="entry name" value="PKS_ER"/>
    <property type="match status" value="1"/>
</dbReference>
<dbReference type="InterPro" id="IPR014031">
    <property type="entry name" value="Ketoacyl_synth_C"/>
</dbReference>
<feature type="compositionally biased region" description="Polar residues" evidence="7">
    <location>
        <begin position="112"/>
        <end position="127"/>
    </location>
</feature>
<accession>A0AA97NP86</accession>
<dbReference type="Pfam" id="PF02801">
    <property type="entry name" value="Ketoacyl-synt_C"/>
    <property type="match status" value="1"/>
</dbReference>
<dbReference type="InterPro" id="IPR036291">
    <property type="entry name" value="NAD(P)-bd_dom_sf"/>
</dbReference>
<dbReference type="InterPro" id="IPR032821">
    <property type="entry name" value="PKS_assoc"/>
</dbReference>
<dbReference type="GO" id="GO:0004315">
    <property type="term" value="F:3-oxoacyl-[acyl-carrier-protein] synthase activity"/>
    <property type="evidence" value="ECO:0007669"/>
    <property type="project" value="InterPro"/>
</dbReference>
<dbReference type="PROSITE" id="PS50075">
    <property type="entry name" value="CARRIER"/>
    <property type="match status" value="1"/>
</dbReference>
<dbReference type="Pfam" id="PF14765">
    <property type="entry name" value="PS-DH"/>
    <property type="match status" value="1"/>
</dbReference>
<dbReference type="Pfam" id="PF00109">
    <property type="entry name" value="ketoacyl-synt"/>
    <property type="match status" value="1"/>
</dbReference>
<dbReference type="SUPFAM" id="SSF52151">
    <property type="entry name" value="FabD/lysophospholipase-like"/>
    <property type="match status" value="1"/>
</dbReference>
<evidence type="ECO:0000256" key="5">
    <source>
        <dbReference type="ARBA" id="ARBA00023268"/>
    </source>
</evidence>
<dbReference type="Proteomes" id="UP000011086">
    <property type="component" value="Unassembled WGS sequence"/>
</dbReference>
<feature type="region of interest" description="Disordered" evidence="7">
    <location>
        <begin position="1"/>
        <end position="54"/>
    </location>
</feature>
<dbReference type="Pfam" id="PF23114">
    <property type="entry name" value="NAD-bd_HRPKS_sdrA"/>
    <property type="match status" value="1"/>
</dbReference>
<dbReference type="InterPro" id="IPR013154">
    <property type="entry name" value="ADH-like_N"/>
</dbReference>
<dbReference type="Pfam" id="PF13602">
    <property type="entry name" value="ADH_zinc_N_2"/>
    <property type="match status" value="1"/>
</dbReference>
<keyword evidence="4" id="KW-0560">Oxidoreductase</keyword>
<dbReference type="InterPro" id="IPR018201">
    <property type="entry name" value="Ketoacyl_synth_AS"/>
</dbReference>
<dbReference type="InterPro" id="IPR049551">
    <property type="entry name" value="PKS_DH_C"/>
</dbReference>
<feature type="region of interest" description="N-terminal hotdog fold" evidence="6">
    <location>
        <begin position="1147"/>
        <end position="1300"/>
    </location>
</feature>
<feature type="active site" description="Proton acceptor; for dehydratase activity" evidence="6">
    <location>
        <position position="1179"/>
    </location>
</feature>
<dbReference type="Gene3D" id="3.30.70.3290">
    <property type="match status" value="1"/>
</dbReference>
<dbReference type="PROSITE" id="PS52004">
    <property type="entry name" value="KS3_2"/>
    <property type="match status" value="1"/>
</dbReference>
<dbReference type="CDD" id="cd00833">
    <property type="entry name" value="PKS"/>
    <property type="match status" value="1"/>
</dbReference>
<feature type="region of interest" description="Disordered" evidence="7">
    <location>
        <begin position="80"/>
        <end position="138"/>
    </location>
</feature>
<keyword evidence="1" id="KW-0596">Phosphopantetheine</keyword>
<dbReference type="Gene3D" id="3.90.180.10">
    <property type="entry name" value="Medium-chain alcohol dehydrogenases, catalytic domain"/>
    <property type="match status" value="1"/>
</dbReference>
<dbReference type="InterPro" id="IPR014030">
    <property type="entry name" value="Ketoacyl_synth_N"/>
</dbReference>
<dbReference type="PROSITE" id="PS52019">
    <property type="entry name" value="PKS_MFAS_DH"/>
    <property type="match status" value="1"/>
</dbReference>
<dbReference type="Pfam" id="PF16197">
    <property type="entry name" value="KAsynt_C_assoc"/>
    <property type="match status" value="1"/>
</dbReference>
<dbReference type="InterPro" id="IPR020807">
    <property type="entry name" value="PKS_DH"/>
</dbReference>
<feature type="compositionally biased region" description="Basic and acidic residues" evidence="7">
    <location>
        <begin position="8"/>
        <end position="30"/>
    </location>
</feature>
<feature type="domain" description="PKS/mFAS DH" evidence="10">
    <location>
        <begin position="1147"/>
        <end position="1507"/>
    </location>
</feature>
<dbReference type="SUPFAM" id="SSF47336">
    <property type="entry name" value="ACP-like"/>
    <property type="match status" value="1"/>
</dbReference>
<keyword evidence="3" id="KW-0808">Transferase</keyword>
<dbReference type="PANTHER" id="PTHR43775">
    <property type="entry name" value="FATTY ACID SYNTHASE"/>
    <property type="match status" value="1"/>
</dbReference>
<feature type="domain" description="Ketosynthase family 3 (KS3)" evidence="9">
    <location>
        <begin position="140"/>
        <end position="564"/>
    </location>
</feature>
<evidence type="ECO:0000256" key="7">
    <source>
        <dbReference type="SAM" id="MobiDB-lite"/>
    </source>
</evidence>
<feature type="region of interest" description="Disordered" evidence="7">
    <location>
        <begin position="595"/>
        <end position="617"/>
    </location>
</feature>
<protein>
    <submittedName>
        <fullName evidence="11">Fatty acid synthase S-acetyltransferase</fullName>
    </submittedName>
</protein>
<dbReference type="SMART" id="SM00827">
    <property type="entry name" value="PKS_AT"/>
    <property type="match status" value="1"/>
</dbReference>
<dbReference type="InterPro" id="IPR056501">
    <property type="entry name" value="NAD-bd_HRPKS_sdrA"/>
</dbReference>
<evidence type="ECO:0000259" key="10">
    <source>
        <dbReference type="PROSITE" id="PS52019"/>
    </source>
</evidence>
<dbReference type="Pfam" id="PF21089">
    <property type="entry name" value="PKS_DH_N"/>
    <property type="match status" value="1"/>
</dbReference>
<dbReference type="InterPro" id="IPR020841">
    <property type="entry name" value="PKS_Beta-ketoAc_synthase_dom"/>
</dbReference>
<dbReference type="InterPro" id="IPR011032">
    <property type="entry name" value="GroES-like_sf"/>
</dbReference>
<dbReference type="InterPro" id="IPR016035">
    <property type="entry name" value="Acyl_Trfase/lysoPLipase"/>
</dbReference>
<dbReference type="SMART" id="SM00825">
    <property type="entry name" value="PKS_KS"/>
    <property type="match status" value="1"/>
</dbReference>
<dbReference type="GO" id="GO:0004312">
    <property type="term" value="F:fatty acid synthase activity"/>
    <property type="evidence" value="ECO:0007669"/>
    <property type="project" value="TreeGrafter"/>
</dbReference>
<dbReference type="Pfam" id="PF00698">
    <property type="entry name" value="Acyl_transf_1"/>
    <property type="match status" value="1"/>
</dbReference>
<dbReference type="SUPFAM" id="SSF50129">
    <property type="entry name" value="GroES-like"/>
    <property type="match status" value="1"/>
</dbReference>
<dbReference type="InterPro" id="IPR016039">
    <property type="entry name" value="Thiolase-like"/>
</dbReference>
<organism evidence="11">
    <name type="scientific">Pyricularia oryzae (strain Y34)</name>
    <name type="common">Rice blast fungus</name>
    <name type="synonym">Magnaporthe oryzae</name>
    <dbReference type="NCBI Taxonomy" id="1143189"/>
    <lineage>
        <taxon>Eukaryota</taxon>
        <taxon>Fungi</taxon>
        <taxon>Dikarya</taxon>
        <taxon>Ascomycota</taxon>
        <taxon>Pezizomycotina</taxon>
        <taxon>Sordariomycetes</taxon>
        <taxon>Sordariomycetidae</taxon>
        <taxon>Magnaporthales</taxon>
        <taxon>Pyriculariaceae</taxon>
        <taxon>Pyricularia</taxon>
    </lineage>
</organism>
<feature type="region of interest" description="Disordered" evidence="7">
    <location>
        <begin position="635"/>
        <end position="659"/>
    </location>
</feature>
<evidence type="ECO:0000256" key="2">
    <source>
        <dbReference type="ARBA" id="ARBA00022553"/>
    </source>
</evidence>
<dbReference type="Gene3D" id="3.40.366.10">
    <property type="entry name" value="Malonyl-Coenzyme A Acyl Carrier Protein, domain 2"/>
    <property type="match status" value="1"/>
</dbReference>
<dbReference type="Gene3D" id="3.40.50.720">
    <property type="entry name" value="NAD(P)-binding Rossmann-like Domain"/>
    <property type="match status" value="3"/>
</dbReference>
<evidence type="ECO:0000256" key="4">
    <source>
        <dbReference type="ARBA" id="ARBA00023002"/>
    </source>
</evidence>
<dbReference type="InterPro" id="IPR036736">
    <property type="entry name" value="ACP-like_sf"/>
</dbReference>
<dbReference type="InterPro" id="IPR020843">
    <property type="entry name" value="ER"/>
</dbReference>
<evidence type="ECO:0000256" key="6">
    <source>
        <dbReference type="PROSITE-ProRule" id="PRU01363"/>
    </source>
</evidence>
<dbReference type="GO" id="GO:0016491">
    <property type="term" value="F:oxidoreductase activity"/>
    <property type="evidence" value="ECO:0007669"/>
    <property type="project" value="UniProtKB-KW"/>
</dbReference>
<dbReference type="SMART" id="SM00826">
    <property type="entry name" value="PKS_DH"/>
    <property type="match status" value="1"/>
</dbReference>
<feature type="compositionally biased region" description="Low complexity" evidence="7">
    <location>
        <begin position="90"/>
        <end position="111"/>
    </location>
</feature>
<name>A0AA97NP86_PYRO3</name>
<dbReference type="InterPro" id="IPR049552">
    <property type="entry name" value="PKS_DH_N"/>
</dbReference>
<proteinExistence type="predicted"/>
<dbReference type="Gene3D" id="3.10.129.110">
    <property type="entry name" value="Polyketide synthase dehydratase"/>
    <property type="match status" value="1"/>
</dbReference>
<dbReference type="EMBL" id="JH793711">
    <property type="protein sequence ID" value="ELQ33777.1"/>
    <property type="molecule type" value="Genomic_DNA"/>
</dbReference>
<dbReference type="GO" id="GO:0031177">
    <property type="term" value="F:phosphopantetheine binding"/>
    <property type="evidence" value="ECO:0007669"/>
    <property type="project" value="InterPro"/>
</dbReference>
<feature type="region of interest" description="Disordered" evidence="7">
    <location>
        <begin position="1534"/>
        <end position="1553"/>
    </location>
</feature>
<dbReference type="SUPFAM" id="SSF51735">
    <property type="entry name" value="NAD(P)-binding Rossmann-fold domains"/>
    <property type="match status" value="2"/>
</dbReference>
<evidence type="ECO:0000256" key="1">
    <source>
        <dbReference type="ARBA" id="ARBA00022450"/>
    </source>
</evidence>
<dbReference type="GO" id="GO:1901336">
    <property type="term" value="P:lactone biosynthetic process"/>
    <property type="evidence" value="ECO:0007669"/>
    <property type="project" value="UniProtKB-ARBA"/>
</dbReference>
<dbReference type="InterPro" id="IPR057326">
    <property type="entry name" value="KR_dom"/>
</dbReference>